<dbReference type="PANTHER" id="PTHR11091:SF0">
    <property type="entry name" value="MALATE DEHYDROGENASE"/>
    <property type="match status" value="1"/>
</dbReference>
<evidence type="ECO:0000256" key="2">
    <source>
        <dbReference type="ARBA" id="ARBA00023002"/>
    </source>
</evidence>
<evidence type="ECO:0000313" key="4">
    <source>
        <dbReference type="Proteomes" id="UP001524642"/>
    </source>
</evidence>
<gene>
    <name evidence="3" type="ORF">NRP21_09925</name>
</gene>
<proteinExistence type="inferred from homology"/>
<sequence>MSAVESRAAAARYDAGALRHFAAELFAGAGLDGPKAEAVADILVEADMLGHDTHGLELAVRYLGDIEAGGMTTSGDPEVLSDRGACLAWNGRRLPGPWLMTRAMEIAFERVEQYGTVSVAIGNGHHIGCLAAYLRRAAERGLVLSIHSSAPGIATVAPFGGLRAALSPAPFSIGFPTGSDPVMIDVSASITTNNMAMRLSREGRRYERPWLMSAEGEASDDPAVLQRGGTVLPAGGQDHGQKGYGWALTAEALSQGLSGQGRADGPKGMVNAVFLQVIDPAAFAGLDAFTRQTGAIADGCRASPPRPGLGPVRLPGEAGLRRYRDAEGNGVALREGILDALRPWAGKLGVAMP</sequence>
<dbReference type="Gene3D" id="1.10.1530.10">
    <property type="match status" value="1"/>
</dbReference>
<dbReference type="Pfam" id="PF02615">
    <property type="entry name" value="Ldh_2"/>
    <property type="match status" value="1"/>
</dbReference>
<comment type="similarity">
    <text evidence="1">Belongs to the LDH2/MDH2 oxidoreductase family.</text>
</comment>
<dbReference type="InterPro" id="IPR036111">
    <property type="entry name" value="Mal/L-sulfo/L-lacto_DH-like_sf"/>
</dbReference>
<dbReference type="Gene3D" id="3.30.1370.60">
    <property type="entry name" value="Hypothetical oxidoreductase yiak, domain 2"/>
    <property type="match status" value="1"/>
</dbReference>
<evidence type="ECO:0000256" key="1">
    <source>
        <dbReference type="ARBA" id="ARBA00006056"/>
    </source>
</evidence>
<accession>A0ABT1X2M9</accession>
<dbReference type="Proteomes" id="UP001524642">
    <property type="component" value="Unassembled WGS sequence"/>
</dbReference>
<organism evidence="3 4">
    <name type="scientific">Roseomonas populi</name>
    <dbReference type="NCBI Taxonomy" id="3121582"/>
    <lineage>
        <taxon>Bacteria</taxon>
        <taxon>Pseudomonadati</taxon>
        <taxon>Pseudomonadota</taxon>
        <taxon>Alphaproteobacteria</taxon>
        <taxon>Acetobacterales</taxon>
        <taxon>Roseomonadaceae</taxon>
        <taxon>Roseomonas</taxon>
    </lineage>
</organism>
<dbReference type="InterPro" id="IPR043143">
    <property type="entry name" value="Mal/L-sulf/L-lact_DH-like_NADP"/>
</dbReference>
<dbReference type="InterPro" id="IPR043144">
    <property type="entry name" value="Mal/L-sulf/L-lact_DH-like_ah"/>
</dbReference>
<keyword evidence="4" id="KW-1185">Reference proteome</keyword>
<evidence type="ECO:0000313" key="3">
    <source>
        <dbReference type="EMBL" id="MCR0982365.1"/>
    </source>
</evidence>
<dbReference type="PANTHER" id="PTHR11091">
    <property type="entry name" value="OXIDOREDUCTASE-RELATED"/>
    <property type="match status" value="1"/>
</dbReference>
<dbReference type="EMBL" id="JANJOU010000007">
    <property type="protein sequence ID" value="MCR0982365.1"/>
    <property type="molecule type" value="Genomic_DNA"/>
</dbReference>
<dbReference type="RefSeq" id="WP_257716036.1">
    <property type="nucleotide sequence ID" value="NZ_JANJOU010000007.1"/>
</dbReference>
<dbReference type="InterPro" id="IPR003767">
    <property type="entry name" value="Malate/L-lactate_DH-like"/>
</dbReference>
<comment type="caution">
    <text evidence="3">The sequence shown here is derived from an EMBL/GenBank/DDBJ whole genome shotgun (WGS) entry which is preliminary data.</text>
</comment>
<name>A0ABT1X2M9_9PROT</name>
<dbReference type="SUPFAM" id="SSF89733">
    <property type="entry name" value="L-sulfolactate dehydrogenase-like"/>
    <property type="match status" value="1"/>
</dbReference>
<protein>
    <submittedName>
        <fullName evidence="3">Ldh family oxidoreductase</fullName>
    </submittedName>
</protein>
<keyword evidence="2" id="KW-0560">Oxidoreductase</keyword>
<reference evidence="3 4" key="1">
    <citation type="submission" date="2022-06" db="EMBL/GenBank/DDBJ databases">
        <title>Roseomonas CN29.</title>
        <authorList>
            <person name="Cheng Y."/>
            <person name="He X."/>
        </authorList>
    </citation>
    <scope>NUCLEOTIDE SEQUENCE [LARGE SCALE GENOMIC DNA]</scope>
    <source>
        <strain evidence="3 4">CN29</strain>
    </source>
</reference>